<protein>
    <submittedName>
        <fullName evidence="2">ESX-1 secretion-associated protein EspH</fullName>
    </submittedName>
</protein>
<dbReference type="OrthoDB" id="4641051at2"/>
<reference evidence="2 3" key="1">
    <citation type="submission" date="2017-01" db="EMBL/GenBank/DDBJ databases">
        <authorList>
            <consortium name="Urmite Genomes"/>
        </authorList>
    </citation>
    <scope>NUCLEOTIDE SEQUENCE [LARGE SCALE GENOMIC DNA]</scope>
    <source>
        <strain evidence="2 3">AB215</strain>
    </source>
</reference>
<dbReference type="EMBL" id="FUEZ01000004">
    <property type="protein sequence ID" value="SPM43460.1"/>
    <property type="molecule type" value="Genomic_DNA"/>
</dbReference>
<dbReference type="RefSeq" id="WP_077081711.1">
    <property type="nucleotide sequence ID" value="NZ_FUEZ01000004.1"/>
</dbReference>
<dbReference type="STRING" id="1841861.GCA_900157365_04005"/>
<evidence type="ECO:0000256" key="1">
    <source>
        <dbReference type="SAM" id="MobiDB-lite"/>
    </source>
</evidence>
<feature type="region of interest" description="Disordered" evidence="1">
    <location>
        <begin position="70"/>
        <end position="90"/>
    </location>
</feature>
<keyword evidence="3" id="KW-1185">Reference proteome</keyword>
<dbReference type="Proteomes" id="UP000240424">
    <property type="component" value="Unassembled WGS sequence"/>
</dbReference>
<name>A0A2U3PI85_9MYCO</name>
<feature type="compositionally biased region" description="Acidic residues" evidence="1">
    <location>
        <begin position="20"/>
        <end position="46"/>
    </location>
</feature>
<organism evidence="2 3">
    <name type="scientific">Mycobacterium numidiamassiliense</name>
    <dbReference type="NCBI Taxonomy" id="1841861"/>
    <lineage>
        <taxon>Bacteria</taxon>
        <taxon>Bacillati</taxon>
        <taxon>Actinomycetota</taxon>
        <taxon>Actinomycetes</taxon>
        <taxon>Mycobacteriales</taxon>
        <taxon>Mycobacteriaceae</taxon>
        <taxon>Mycobacterium</taxon>
    </lineage>
</organism>
<evidence type="ECO:0000313" key="3">
    <source>
        <dbReference type="Proteomes" id="UP000240424"/>
    </source>
</evidence>
<gene>
    <name evidence="2" type="ORF">MNAB215_5686</name>
</gene>
<proteinExistence type="predicted"/>
<dbReference type="AlphaFoldDB" id="A0A2U3PI85"/>
<feature type="region of interest" description="Disordered" evidence="1">
    <location>
        <begin position="18"/>
        <end position="46"/>
    </location>
</feature>
<accession>A0A2U3PI85</accession>
<evidence type="ECO:0000313" key="2">
    <source>
        <dbReference type="EMBL" id="SPM43460.1"/>
    </source>
</evidence>
<sequence length="196" mass="20628">MYQPDDHDELAALDFIADAPDSDEFEQPDALDFSAPEDDGSEESVDDALATFSPAEPADTEANLDALDSQTEVSGEVQDDTADGCTVTNPPETVSVSALLDGTPDHVRLSPTATGMTEAELADEILVIADLARQKALAAQQSYWQEDGALAEAMRDLGSGADVVGQFMKSGIGLTTPEQAAAAQAEVFATRYTVNQ</sequence>